<dbReference type="Gene3D" id="3.30.70.3290">
    <property type="match status" value="1"/>
</dbReference>
<comment type="cofactor">
    <cofactor evidence="1">
        <name>pantetheine 4'-phosphate</name>
        <dbReference type="ChEBI" id="CHEBI:47942"/>
    </cofactor>
</comment>
<dbReference type="Gene3D" id="3.30.300.30">
    <property type="match status" value="1"/>
</dbReference>
<dbReference type="SMART" id="SM00827">
    <property type="entry name" value="PKS_AT"/>
    <property type="match status" value="1"/>
</dbReference>
<dbReference type="InterPro" id="IPR020845">
    <property type="entry name" value="AMP-binding_CS"/>
</dbReference>
<keyword evidence="14" id="KW-1185">Reference proteome</keyword>
<dbReference type="EMBL" id="JAGIOO010000001">
    <property type="protein sequence ID" value="MBP2473143.1"/>
    <property type="molecule type" value="Genomic_DNA"/>
</dbReference>
<dbReference type="InterPro" id="IPR036291">
    <property type="entry name" value="NAD(P)-bd_dom_sf"/>
</dbReference>
<gene>
    <name evidence="13" type="ORF">JOF53_002015</name>
</gene>
<dbReference type="SUPFAM" id="SSF56801">
    <property type="entry name" value="Acetyl-CoA synthetase-like"/>
    <property type="match status" value="1"/>
</dbReference>
<feature type="region of interest" description="C-terminal hotdog fold" evidence="8">
    <location>
        <begin position="862"/>
        <end position="1002"/>
    </location>
</feature>
<feature type="domain" description="PKS/mFAS DH" evidence="12">
    <location>
        <begin position="718"/>
        <end position="1002"/>
    </location>
</feature>
<dbReference type="InterPro" id="IPR016035">
    <property type="entry name" value="Acyl_Trfase/lysoPLipase"/>
</dbReference>
<dbReference type="PANTHER" id="PTHR43775:SF37">
    <property type="entry name" value="SI:DKEY-61P9.11"/>
    <property type="match status" value="1"/>
</dbReference>
<dbReference type="InterPro" id="IPR020807">
    <property type="entry name" value="PKS_DH"/>
</dbReference>
<feature type="domain" description="Carrier" evidence="10">
    <location>
        <begin position="2575"/>
        <end position="2650"/>
    </location>
</feature>
<protein>
    <submittedName>
        <fullName evidence="13">Amino acid adenylation domain-containing protein/thioester reductase-like protein</fullName>
    </submittedName>
</protein>
<dbReference type="Pfam" id="PF16197">
    <property type="entry name" value="KAsynt_C_assoc"/>
    <property type="match status" value="1"/>
</dbReference>
<dbReference type="InterPro" id="IPR020806">
    <property type="entry name" value="PKS_PP-bd"/>
</dbReference>
<dbReference type="InterPro" id="IPR014031">
    <property type="entry name" value="Ketoacyl_synth_C"/>
</dbReference>
<evidence type="ECO:0000259" key="10">
    <source>
        <dbReference type="PROSITE" id="PS50075"/>
    </source>
</evidence>
<comment type="caution">
    <text evidence="13">The sequence shown here is derived from an EMBL/GenBank/DDBJ whole genome shotgun (WGS) entry which is preliminary data.</text>
</comment>
<feature type="region of interest" description="N-terminal hotdog fold" evidence="8">
    <location>
        <begin position="718"/>
        <end position="851"/>
    </location>
</feature>
<dbReference type="InterPro" id="IPR009081">
    <property type="entry name" value="PP-bd_ACP"/>
</dbReference>
<dbReference type="SMART" id="SM00826">
    <property type="entry name" value="PKS_DH"/>
    <property type="match status" value="1"/>
</dbReference>
<dbReference type="Pfam" id="PF00501">
    <property type="entry name" value="AMP-binding"/>
    <property type="match status" value="1"/>
</dbReference>
<dbReference type="InterPro" id="IPR032821">
    <property type="entry name" value="PKS_assoc"/>
</dbReference>
<name>A0ABS5A986_9PSEU</name>
<feature type="compositionally biased region" description="Low complexity" evidence="9">
    <location>
        <begin position="1462"/>
        <end position="1484"/>
    </location>
</feature>
<feature type="domain" description="Carrier" evidence="10">
    <location>
        <begin position="1486"/>
        <end position="1563"/>
    </location>
</feature>
<evidence type="ECO:0000256" key="9">
    <source>
        <dbReference type="SAM" id="MobiDB-lite"/>
    </source>
</evidence>
<dbReference type="PROSITE" id="PS00455">
    <property type="entry name" value="AMP_BINDING"/>
    <property type="match status" value="1"/>
</dbReference>
<dbReference type="InterPro" id="IPR006162">
    <property type="entry name" value="Ppantetheine_attach_site"/>
</dbReference>
<dbReference type="SUPFAM" id="SSF47336">
    <property type="entry name" value="ACP-like"/>
    <property type="match status" value="2"/>
</dbReference>
<dbReference type="CDD" id="cd05930">
    <property type="entry name" value="A_NRPS"/>
    <property type="match status" value="1"/>
</dbReference>
<dbReference type="Gene3D" id="3.10.129.110">
    <property type="entry name" value="Polyketide synthase dehydratase"/>
    <property type="match status" value="1"/>
</dbReference>
<feature type="active site" description="Proton acceptor; for dehydratase activity" evidence="8">
    <location>
        <position position="752"/>
    </location>
</feature>
<dbReference type="InterPro" id="IPR050091">
    <property type="entry name" value="PKS_NRPS_Biosynth_Enz"/>
</dbReference>
<keyword evidence="4" id="KW-0436">Ligase</keyword>
<dbReference type="PROSITE" id="PS50075">
    <property type="entry name" value="CARRIER"/>
    <property type="match status" value="2"/>
</dbReference>
<evidence type="ECO:0000256" key="6">
    <source>
        <dbReference type="ARBA" id="ARBA00022737"/>
    </source>
</evidence>
<evidence type="ECO:0000256" key="2">
    <source>
        <dbReference type="ARBA" id="ARBA00022450"/>
    </source>
</evidence>
<evidence type="ECO:0000256" key="4">
    <source>
        <dbReference type="ARBA" id="ARBA00022598"/>
    </source>
</evidence>
<dbReference type="InterPro" id="IPR049552">
    <property type="entry name" value="PKS_DH_N"/>
</dbReference>
<feature type="domain" description="Ketosynthase family 3 (KS3)" evidence="11">
    <location>
        <begin position="8"/>
        <end position="422"/>
    </location>
</feature>
<dbReference type="InterPro" id="IPR000873">
    <property type="entry name" value="AMP-dep_synth/lig_dom"/>
</dbReference>
<dbReference type="CDD" id="cd00833">
    <property type="entry name" value="PKS"/>
    <property type="match status" value="1"/>
</dbReference>
<sequence length="3029" mass="323073">MNSFDTGSAETAIIGMACRLPGAAHDLDGLAEVVLGALDATSDLPADRYAARTQDLPAPVRHGGFLADSPWLFDHAAFAISLKEATYTDPQHRLLLEVAYHALEDAGIDPSSLRGTRTGVFVGLSTQDYARRMAEGGEYNGFFARGSGGCMAAGRISYHLGLEGPSVVVDTACSSSLVAVHQARAALASGECDLAIVAGVTLLLSHDYGVDFDQAGMLAADGRCKPFTTRADGFARGEGVGAVVLTRPELARAQGRRVHACVLGSAVNSDGRSNGITAPSQKSQRRVITDAMADAGVRAEQVAYVETHGTGTDLGDRIELSALAEVFGGRETPLHLGALKANLAHTESAAGIANLIKAAFCVSRGFFPPHAFHTDVDNGLALDRFHGTIPGTPVAWPETDRRIGGVSSFGISGTNAHVIVGNPESRETRPSESTVDVPGHVLHLSARTAPALRALAVRYAEHLARTPAVDLGALGEAVLRQRQVWPHHRLSVTGRDAAELAAALRARAEDGVVPSPTRKVLFHLGGQGHELAAYPGLQAVFEDCAARVGALAGGDSPLLSRFLHDYALGTFWLSLGVRPHAVLGHGAGRYAAACLTGELDLETAVRELLADTPAETPDAAAVLQAALDAEAEIVLDLGATPESSARGKALADGRVRWLATVEEALAGLVEYRRLDPRAAHRALWGEEPVAHHVDLPHYPFDRALLVPPSWTAEPAPARPEVAPLLTSGTPGAGSQDLVVDAGSAAQAWVTQHRVGGQAVLPGTFSLTAALELSARWLSLGGTPTAPEALEISNLTLQRPVVFAEDTATRRLRFTFEAANASGRHTVRLLDADQPELPVCVDAQVGLAPAAQPSPGPVLADGTAWESSEPFYTQYARHGVEYGELFRRVTRFHRVGPTEIVARIEPPAATGLAVTHPAFLDSCLHTLGMCVGLPDRAYAPVSVSTVRIHDHRAWDQPLHSHVVLRAVTPQLSEGDLRVYTEQGTLVAELLGVTCRGIADSGFEQRPRVHHDLVWEPRTPAAPDALAGQTWLLADFDSPERQVGLFDELERGGAHAVPLELGTWYPDARPGFPVAWRAIPAVHTLVVGGLGSVSATGPEQVAETLASYLKTLHALVGFLEDRHPGALRQLCLLHEPSPAAGETSDMLAAGLAHAVALAFPTEFPRLRAGVLSGDTAVTGTAQAIAGMREHPAEPVPDGLRTPFWRYAAGELAQQCTRPVAGGATEAFQCHPDGVYAVTGAFGGIGRLVVESLVRDHGCTRLLLLTRAAEPTDAERIAWCDSLRARYGVHLGLVPCDLADPASVTAALSLVRTTLRGVFHLAGTTDDRSLGNTDAAQLRRVLAGKAWGAWALHQATRDFPRLDVFALFSSVAALVPSPGQLTYALANTCLAHLADRRAERGLPATVLHWGSWAGTGMMGEAAPRTRSAAMRALRQLDPAEATGLLFQALADNRPVAQAVFATNDSAATAPRPTAPRPAAAPERTASAPAAEEGLDAVLLALIATETGEAADGIDAEVSLEDLGVDSVSTIRIRGELQDRYQVSIPATLFLETKTVRAIRDELAAIIEPAAGTTPEPVADVCESVQRFDTAVQLPLSLNQFALWYEQLRVPDNHAYHCAVGWRIEGDDLHVDALRETWAGLLAEHELLRATFDGVDGEPSYYVHGVGSVPEVAEIHLETLPGAEDVQPRVQALLRAEMPLDRVPPTRVRLLRVPGEATYLVFLSHHVVMDAEAMFHVGVQLLRALVGEEVPAGTASTPYREFVQAQRAITPARLDAAVEHTLRSLVTEDGDLVRLELPTDRPRPTEPTPAGGSVAFVPSPEAAAALAAVPAGRRTALCLGTWLLLLARYTGQQRLVTGIALNGRSQQRWMDTVGHFVNVLPLGLTVDERAMTVDGLVASVREALLNCVEHQDVPLAVLARDQRLRSAQGQSELLQTYFNYFDASAMARAAGAAADQVSPLLIPQQEAQFDVSLWVTQLAGSFRFELKYRADLYDEDTIARMGAHYDRLLTGLADPAHNGSTLSGLPMLAPAELAPLAAGTGPLGGEVRPLPAPAKLTHEIFEEHVLATPDAIAVEWGTHTLTYAELDAAANTLAESLRGLGIGLEDRVGLLLPRFGSPETAIAMLAIWKCRAAYVALDLKHPAARTGYMLDTASCTAVVVRTGALSEQAREALAQRPELARVAVRLDPASRELAVRAPENPVPAKAPAVTEREKSGRLAYVLYTSGSTGNPKGVMVEHGGLVERLEWMREYFSFGPADKFLQGTVITFDISVPEFFLPLIAGGAMVLFAEDDNEHSHPAVCDRHGVTLMSTVPSLINVLVDRLVRCASLRDVISVGEILMAPVVNAWLASGTRARLQNLYGPTEATIYATYHHCDTPPAGTGALIGVACEGVLCWVLDPLGRPVPVGVPGELYLGGSGVARGYLGAAANPFADNPGQAEGERMYKTGDLVRWLADGTLEYIGRNDFRVKLRGQLIELGEIDHALMDVPGVRHATTLVLEDPSQGKQLLAAVIGDGLVEADLQAVLGQRLPVYMVPWRILSYEEFPLNSSGKVDRKALGARLLADVAASLEESARDSGTAPATGAERAVAELWSRLLGIPDIGVAQSFFRLGGNSLTLTKMVLEAERELGLGVDLGRFLQSPDIRGFLAATGQGTAPAATAPWRADLADLAPARAFPGTTVKPDGAYLLTGATGHLGTHLLKQLLTRTGAHVYAVVRAADDEQAGQRLAQRYAEVFAGTYDHRRVTALAADLGTPRFGLSPERYAELTGRVSRIVHSAAHVNHSADYQTMRTGNVTATRHVLAFAADAGVEHLHFVSTQYAGLPELTERWADERTLEGLEGGYEQTKYVAELLARHAAAAGYPVSAYRLPLLIDGTDTRSHEQNHFVMFALKCLAIRAYPEIPLETAIVPTEHAAEFLVARSTTVAPSAVRNPHLGRLSTEDVMVALSETSPMKSLPYEEWLARVKSETLETEPFFRVLPLYTGIGDLTGIRPVGSAGYDADVRLGDVEAITSTEALLDRVVDCLRRLAEPHQD</sequence>
<keyword evidence="5" id="KW-0808">Transferase</keyword>
<keyword evidence="2" id="KW-0596">Phosphopantetheine</keyword>
<keyword evidence="6" id="KW-0677">Repeat</keyword>
<dbReference type="RefSeq" id="WP_086781406.1">
    <property type="nucleotide sequence ID" value="NZ_JAGIOO010000001.1"/>
</dbReference>
<dbReference type="NCBIfam" id="TIGR01733">
    <property type="entry name" value="AA-adenyl-dom"/>
    <property type="match status" value="1"/>
</dbReference>
<dbReference type="PROSITE" id="PS52019">
    <property type="entry name" value="PKS_MFAS_DH"/>
    <property type="match status" value="1"/>
</dbReference>
<dbReference type="SUPFAM" id="SSF53901">
    <property type="entry name" value="Thiolase-like"/>
    <property type="match status" value="1"/>
</dbReference>
<dbReference type="InterPro" id="IPR018201">
    <property type="entry name" value="Ketoacyl_synth_AS"/>
</dbReference>
<dbReference type="Pfam" id="PF02801">
    <property type="entry name" value="Ketoacyl-synt_C"/>
    <property type="match status" value="1"/>
</dbReference>
<dbReference type="Gene3D" id="3.40.47.10">
    <property type="match status" value="1"/>
</dbReference>
<dbReference type="SUPFAM" id="SSF52151">
    <property type="entry name" value="FabD/lysophospholipase-like"/>
    <property type="match status" value="1"/>
</dbReference>
<dbReference type="Gene3D" id="3.30.559.10">
    <property type="entry name" value="Chloramphenicol acetyltransferase-like domain"/>
    <property type="match status" value="1"/>
</dbReference>
<dbReference type="Pfam" id="PF00668">
    <property type="entry name" value="Condensation"/>
    <property type="match status" value="1"/>
</dbReference>
<accession>A0ABS5A986</accession>
<dbReference type="PROSITE" id="PS52004">
    <property type="entry name" value="KS3_2"/>
    <property type="match status" value="1"/>
</dbReference>
<dbReference type="InterPro" id="IPR013968">
    <property type="entry name" value="PKS_KR"/>
</dbReference>
<feature type="region of interest" description="Disordered" evidence="9">
    <location>
        <begin position="1460"/>
        <end position="1484"/>
    </location>
</feature>
<feature type="active site" description="Proton donor; for dehydratase activity" evidence="8">
    <location>
        <position position="920"/>
    </location>
</feature>
<dbReference type="Pfam" id="PF07993">
    <property type="entry name" value="NAD_binding_4"/>
    <property type="match status" value="1"/>
</dbReference>
<dbReference type="Gene3D" id="3.30.559.30">
    <property type="entry name" value="Nonribosomal peptide synthetase, condensation domain"/>
    <property type="match status" value="1"/>
</dbReference>
<evidence type="ECO:0000256" key="3">
    <source>
        <dbReference type="ARBA" id="ARBA00022553"/>
    </source>
</evidence>
<dbReference type="PROSITE" id="PS00012">
    <property type="entry name" value="PHOSPHOPANTETHEINE"/>
    <property type="match status" value="1"/>
</dbReference>
<dbReference type="Gene3D" id="1.10.1200.10">
    <property type="entry name" value="ACP-like"/>
    <property type="match status" value="2"/>
</dbReference>
<dbReference type="InterPro" id="IPR014043">
    <property type="entry name" value="Acyl_transferase_dom"/>
</dbReference>
<organism evidence="13 14">
    <name type="scientific">Crossiella equi</name>
    <dbReference type="NCBI Taxonomy" id="130796"/>
    <lineage>
        <taxon>Bacteria</taxon>
        <taxon>Bacillati</taxon>
        <taxon>Actinomycetota</taxon>
        <taxon>Actinomycetes</taxon>
        <taxon>Pseudonocardiales</taxon>
        <taxon>Pseudonocardiaceae</taxon>
        <taxon>Crossiella</taxon>
    </lineage>
</organism>
<evidence type="ECO:0000313" key="14">
    <source>
        <dbReference type="Proteomes" id="UP001519363"/>
    </source>
</evidence>
<dbReference type="Pfam" id="PF00550">
    <property type="entry name" value="PP-binding"/>
    <property type="match status" value="2"/>
</dbReference>
<dbReference type="InterPro" id="IPR001242">
    <property type="entry name" value="Condensation_dom"/>
</dbReference>
<dbReference type="InterPro" id="IPR057326">
    <property type="entry name" value="KR_dom"/>
</dbReference>
<dbReference type="Pfam" id="PF08659">
    <property type="entry name" value="KR"/>
    <property type="match status" value="1"/>
</dbReference>
<dbReference type="Gene3D" id="3.40.366.10">
    <property type="entry name" value="Malonyl-Coenzyme A Acyl Carrier Protein, domain 2"/>
    <property type="match status" value="2"/>
</dbReference>
<dbReference type="InterPro" id="IPR016039">
    <property type="entry name" value="Thiolase-like"/>
</dbReference>
<dbReference type="InterPro" id="IPR001227">
    <property type="entry name" value="Ac_transferase_dom_sf"/>
</dbReference>
<dbReference type="InterPro" id="IPR010071">
    <property type="entry name" value="AA_adenyl_dom"/>
</dbReference>
<evidence type="ECO:0000259" key="11">
    <source>
        <dbReference type="PROSITE" id="PS52004"/>
    </source>
</evidence>
<dbReference type="SUPFAM" id="SSF51735">
    <property type="entry name" value="NAD(P)-binding Rossmann-fold domains"/>
    <property type="match status" value="2"/>
</dbReference>
<dbReference type="SMART" id="SM00823">
    <property type="entry name" value="PKS_PP"/>
    <property type="match status" value="2"/>
</dbReference>
<dbReference type="SMART" id="SM00822">
    <property type="entry name" value="PKS_KR"/>
    <property type="match status" value="1"/>
</dbReference>
<dbReference type="InterPro" id="IPR036736">
    <property type="entry name" value="ACP-like_sf"/>
</dbReference>
<dbReference type="InterPro" id="IPR042099">
    <property type="entry name" value="ANL_N_sf"/>
</dbReference>
<dbReference type="Pfam" id="PF21089">
    <property type="entry name" value="PKS_DH_N"/>
    <property type="match status" value="1"/>
</dbReference>
<dbReference type="InterPro" id="IPR020841">
    <property type="entry name" value="PKS_Beta-ketoAc_synthase_dom"/>
</dbReference>
<dbReference type="InterPro" id="IPR023213">
    <property type="entry name" value="CAT-like_dom_sf"/>
</dbReference>
<reference evidence="13 14" key="1">
    <citation type="submission" date="2021-03" db="EMBL/GenBank/DDBJ databases">
        <title>Sequencing the genomes of 1000 actinobacteria strains.</title>
        <authorList>
            <person name="Klenk H.-P."/>
        </authorList>
    </citation>
    <scope>NUCLEOTIDE SEQUENCE [LARGE SCALE GENOMIC DNA]</scope>
    <source>
        <strain evidence="13 14">DSM 44580</strain>
    </source>
</reference>
<proteinExistence type="inferred from homology"/>
<evidence type="ECO:0000256" key="8">
    <source>
        <dbReference type="PROSITE-ProRule" id="PRU01363"/>
    </source>
</evidence>
<evidence type="ECO:0000256" key="7">
    <source>
        <dbReference type="ARBA" id="ARBA00029443"/>
    </source>
</evidence>
<dbReference type="InterPro" id="IPR014030">
    <property type="entry name" value="Ketoacyl_synth_N"/>
</dbReference>
<dbReference type="InterPro" id="IPR045851">
    <property type="entry name" value="AMP-bd_C_sf"/>
</dbReference>
<dbReference type="Gene3D" id="3.40.50.720">
    <property type="entry name" value="NAD(P)-binding Rossmann-like Domain"/>
    <property type="match status" value="2"/>
</dbReference>
<keyword evidence="3" id="KW-0597">Phosphoprotein</keyword>
<evidence type="ECO:0000259" key="12">
    <source>
        <dbReference type="PROSITE" id="PS52019"/>
    </source>
</evidence>
<dbReference type="SMART" id="SM00825">
    <property type="entry name" value="PKS_KS"/>
    <property type="match status" value="1"/>
</dbReference>
<comment type="similarity">
    <text evidence="7">In the C-terminal section; belongs to the NRP synthetase family.</text>
</comment>
<evidence type="ECO:0000313" key="13">
    <source>
        <dbReference type="EMBL" id="MBP2473143.1"/>
    </source>
</evidence>
<dbReference type="Proteomes" id="UP001519363">
    <property type="component" value="Unassembled WGS sequence"/>
</dbReference>
<dbReference type="Gene3D" id="3.40.50.12780">
    <property type="entry name" value="N-terminal domain of ligase-like"/>
    <property type="match status" value="1"/>
</dbReference>
<dbReference type="Pfam" id="PF00109">
    <property type="entry name" value="ketoacyl-synt"/>
    <property type="match status" value="1"/>
</dbReference>
<dbReference type="InterPro" id="IPR042104">
    <property type="entry name" value="PKS_dehydratase_sf"/>
</dbReference>
<dbReference type="SUPFAM" id="SSF52777">
    <property type="entry name" value="CoA-dependent acyltransferases"/>
    <property type="match status" value="2"/>
</dbReference>
<evidence type="ECO:0000256" key="5">
    <source>
        <dbReference type="ARBA" id="ARBA00022679"/>
    </source>
</evidence>
<dbReference type="InterPro" id="IPR049900">
    <property type="entry name" value="PKS_mFAS_DH"/>
</dbReference>
<dbReference type="PANTHER" id="PTHR43775">
    <property type="entry name" value="FATTY ACID SYNTHASE"/>
    <property type="match status" value="1"/>
</dbReference>
<dbReference type="InterPro" id="IPR049551">
    <property type="entry name" value="PKS_DH_C"/>
</dbReference>
<dbReference type="InterPro" id="IPR013120">
    <property type="entry name" value="FAR_NAD-bd"/>
</dbReference>
<dbReference type="PROSITE" id="PS00606">
    <property type="entry name" value="KS3_1"/>
    <property type="match status" value="1"/>
</dbReference>
<evidence type="ECO:0000256" key="1">
    <source>
        <dbReference type="ARBA" id="ARBA00001957"/>
    </source>
</evidence>
<dbReference type="Pfam" id="PF14765">
    <property type="entry name" value="PS-DH"/>
    <property type="match status" value="1"/>
</dbReference>